<evidence type="ECO:0000256" key="12">
    <source>
        <dbReference type="ARBA" id="ARBA00048366"/>
    </source>
</evidence>
<dbReference type="PANTHER" id="PTHR17490:SF16">
    <property type="entry name" value="THREONYLCARBAMOYL-AMP SYNTHASE"/>
    <property type="match status" value="1"/>
</dbReference>
<dbReference type="Proteomes" id="UP000193355">
    <property type="component" value="Unassembled WGS sequence"/>
</dbReference>
<feature type="binding site" evidence="14">
    <location>
        <position position="115"/>
    </location>
    <ligand>
        <name>ATP</name>
        <dbReference type="ChEBI" id="CHEBI:30616"/>
    </ligand>
</feature>
<dbReference type="Pfam" id="PF01300">
    <property type="entry name" value="Sua5_yciO_yrdC"/>
    <property type="match status" value="1"/>
</dbReference>
<dbReference type="InterPro" id="IPR010923">
    <property type="entry name" value="T(6)A37_SUA5"/>
</dbReference>
<dbReference type="Gene3D" id="3.40.50.11030">
    <property type="entry name" value="Threonylcarbamoyl-AMP synthase, C-terminal domain"/>
    <property type="match status" value="1"/>
</dbReference>
<evidence type="ECO:0000256" key="5">
    <source>
        <dbReference type="ARBA" id="ARBA00022490"/>
    </source>
</evidence>
<dbReference type="Pfam" id="PF03481">
    <property type="entry name" value="Sua5_C"/>
    <property type="match status" value="1"/>
</dbReference>
<name>A0A1X7JA72_9BACT</name>
<dbReference type="SUPFAM" id="SSF55821">
    <property type="entry name" value="YrdC/RibB"/>
    <property type="match status" value="1"/>
</dbReference>
<dbReference type="PIRSF" id="PIRSF004930">
    <property type="entry name" value="Tln_factor_SUA5"/>
    <property type="match status" value="1"/>
</dbReference>
<dbReference type="InterPro" id="IPR006070">
    <property type="entry name" value="Sua5-like_dom"/>
</dbReference>
<evidence type="ECO:0000256" key="10">
    <source>
        <dbReference type="ARBA" id="ARBA00022840"/>
    </source>
</evidence>
<keyword evidence="9 13" id="KW-0547">Nucleotide-binding</keyword>
<evidence type="ECO:0000256" key="14">
    <source>
        <dbReference type="PIRSR" id="PIRSR004930-1"/>
    </source>
</evidence>
<feature type="binding site" evidence="14">
    <location>
        <position position="141"/>
    </location>
    <ligand>
        <name>ATP</name>
        <dbReference type="ChEBI" id="CHEBI:30616"/>
    </ligand>
</feature>
<dbReference type="InterPro" id="IPR017945">
    <property type="entry name" value="DHBP_synth_RibB-like_a/b_dom"/>
</dbReference>
<feature type="binding site" evidence="14">
    <location>
        <position position="34"/>
    </location>
    <ligand>
        <name>L-threonine</name>
        <dbReference type="ChEBI" id="CHEBI:57926"/>
    </ligand>
</feature>
<dbReference type="InterPro" id="IPR005145">
    <property type="entry name" value="Sua5_C"/>
</dbReference>
<dbReference type="GO" id="GO:0005524">
    <property type="term" value="F:ATP binding"/>
    <property type="evidence" value="ECO:0007669"/>
    <property type="project" value="UniProtKB-UniRule"/>
</dbReference>
<keyword evidence="8 13" id="KW-0548">Nucleotidyltransferase</keyword>
<keyword evidence="7 13" id="KW-0819">tRNA processing</keyword>
<dbReference type="FunFam" id="3.90.870.10:FF:000009">
    <property type="entry name" value="Threonylcarbamoyl-AMP synthase, putative"/>
    <property type="match status" value="1"/>
</dbReference>
<feature type="binding site" evidence="14">
    <location>
        <position position="179"/>
    </location>
    <ligand>
        <name>L-threonine</name>
        <dbReference type="ChEBI" id="CHEBI:57926"/>
    </ligand>
</feature>
<feature type="binding site" evidence="14">
    <location>
        <position position="57"/>
    </location>
    <ligand>
        <name>ATP</name>
        <dbReference type="ChEBI" id="CHEBI:30616"/>
    </ligand>
</feature>
<evidence type="ECO:0000256" key="4">
    <source>
        <dbReference type="ARBA" id="ARBA00015492"/>
    </source>
</evidence>
<accession>A0A1X7JA72</accession>
<evidence type="ECO:0000256" key="2">
    <source>
        <dbReference type="ARBA" id="ARBA00007663"/>
    </source>
</evidence>
<dbReference type="AlphaFoldDB" id="A0A1X7JA72"/>
<sequence length="320" mass="34295">MIVKLDRWNPDKEAITSAVKILKSGGLVAFPTETVYGLGANGLDGKAVSSIYSAKGRPSDNPLILHFGSPEDVVNVATVDERAKKIMDLFWPGPLTLVLPVNENVPEEVTAGLGTVGVRMPSHPVALALLQACRFPVAAPSANASGRPSPTDAQTVAADLKERVHMILDGGPTDLGLESTVLDVTGDTPVLLRPGGFPLEALVELLGPIAMPKGELELKRSPGTRYRHYAPSLPMRIQFPSDPFPVEEGEKWAFVGMDHPSLESDRSILFDDLDAYGRGLFAAMRELERLPLDVIIAQWPGDSGVGLAIRDRLIRASGLS</sequence>
<dbReference type="GO" id="GO:0005737">
    <property type="term" value="C:cytoplasm"/>
    <property type="evidence" value="ECO:0007669"/>
    <property type="project" value="UniProtKB-SubCell"/>
</dbReference>
<feature type="binding site" evidence="14">
    <location>
        <position position="139"/>
    </location>
    <ligand>
        <name>L-threonine</name>
        <dbReference type="ChEBI" id="CHEBI:57926"/>
    </ligand>
</feature>
<dbReference type="PROSITE" id="PS51163">
    <property type="entry name" value="YRDC"/>
    <property type="match status" value="1"/>
</dbReference>
<keyword evidence="17" id="KW-1185">Reference proteome</keyword>
<evidence type="ECO:0000313" key="17">
    <source>
        <dbReference type="Proteomes" id="UP000193355"/>
    </source>
</evidence>
<feature type="binding site" evidence="14">
    <location>
        <position position="229"/>
    </location>
    <ligand>
        <name>ATP</name>
        <dbReference type="ChEBI" id="CHEBI:30616"/>
    </ligand>
</feature>
<feature type="binding site" evidence="14">
    <location>
        <position position="149"/>
    </location>
    <ligand>
        <name>ATP</name>
        <dbReference type="ChEBI" id="CHEBI:30616"/>
    </ligand>
</feature>
<evidence type="ECO:0000259" key="15">
    <source>
        <dbReference type="PROSITE" id="PS51163"/>
    </source>
</evidence>
<comment type="function">
    <text evidence="13">Required for the formation of a threonylcarbamoyl group on adenosine at position 37 (t(6)A37) in tRNAs that read codons beginning with adenine.</text>
</comment>
<reference evidence="17" key="1">
    <citation type="submission" date="2017-04" db="EMBL/GenBank/DDBJ databases">
        <authorList>
            <person name="Varghese N."/>
            <person name="Submissions S."/>
        </authorList>
    </citation>
    <scope>NUCLEOTIDE SEQUENCE [LARGE SCALE GENOMIC DNA]</scope>
    <source>
        <strain evidence="17">USBA 82</strain>
    </source>
</reference>
<dbReference type="EC" id="2.7.7.87" evidence="3 13"/>
<organism evidence="16 17">
    <name type="scientific">Dethiosulfovibrio salsuginis</name>
    <dbReference type="NCBI Taxonomy" id="561720"/>
    <lineage>
        <taxon>Bacteria</taxon>
        <taxon>Thermotogati</taxon>
        <taxon>Synergistota</taxon>
        <taxon>Synergistia</taxon>
        <taxon>Synergistales</taxon>
        <taxon>Dethiosulfovibrionaceae</taxon>
        <taxon>Dethiosulfovibrio</taxon>
    </lineage>
</organism>
<gene>
    <name evidence="16" type="ORF">SAMN06275492_1109</name>
</gene>
<evidence type="ECO:0000256" key="1">
    <source>
        <dbReference type="ARBA" id="ARBA00004496"/>
    </source>
</evidence>
<evidence type="ECO:0000256" key="9">
    <source>
        <dbReference type="ARBA" id="ARBA00022741"/>
    </source>
</evidence>
<evidence type="ECO:0000256" key="13">
    <source>
        <dbReference type="PIRNR" id="PIRNR004930"/>
    </source>
</evidence>
<feature type="domain" description="YrdC-like" evidence="15">
    <location>
        <begin position="12"/>
        <end position="197"/>
    </location>
</feature>
<evidence type="ECO:0000313" key="16">
    <source>
        <dbReference type="EMBL" id="SMG24246.1"/>
    </source>
</evidence>
<dbReference type="InterPro" id="IPR050156">
    <property type="entry name" value="TC-AMP_synthase_SUA5"/>
</dbReference>
<dbReference type="PANTHER" id="PTHR17490">
    <property type="entry name" value="SUA5"/>
    <property type="match status" value="1"/>
</dbReference>
<keyword evidence="6 13" id="KW-0808">Transferase</keyword>
<dbReference type="GO" id="GO:0061710">
    <property type="term" value="F:L-threonylcarbamoyladenylate synthase"/>
    <property type="evidence" value="ECO:0007669"/>
    <property type="project" value="UniProtKB-EC"/>
</dbReference>
<evidence type="ECO:0000256" key="3">
    <source>
        <dbReference type="ARBA" id="ARBA00012584"/>
    </source>
</evidence>
<dbReference type="GO" id="GO:0006450">
    <property type="term" value="P:regulation of translational fidelity"/>
    <property type="evidence" value="ECO:0007669"/>
    <property type="project" value="TreeGrafter"/>
</dbReference>
<protein>
    <recommendedName>
        <fullName evidence="4 13">Threonylcarbamoyl-AMP synthase</fullName>
        <shortName evidence="13">TC-AMP synthase</shortName>
        <ecNumber evidence="3 13">2.7.7.87</ecNumber>
    </recommendedName>
    <alternativeName>
        <fullName evidence="11 13">L-threonylcarbamoyladenylate synthase</fullName>
    </alternativeName>
</protein>
<dbReference type="Gene3D" id="3.90.870.10">
    <property type="entry name" value="DHBP synthase"/>
    <property type="match status" value="1"/>
</dbReference>
<dbReference type="GO" id="GO:0003725">
    <property type="term" value="F:double-stranded RNA binding"/>
    <property type="evidence" value="ECO:0007669"/>
    <property type="project" value="UniProtKB-UniRule"/>
</dbReference>
<proteinExistence type="inferred from homology"/>
<evidence type="ECO:0000256" key="11">
    <source>
        <dbReference type="ARBA" id="ARBA00029774"/>
    </source>
</evidence>
<comment type="similarity">
    <text evidence="2 13">Belongs to the SUA5 family.</text>
</comment>
<comment type="catalytic activity">
    <reaction evidence="12 13">
        <text>L-threonine + hydrogencarbonate + ATP = L-threonylcarbamoyladenylate + diphosphate + H2O</text>
        <dbReference type="Rhea" id="RHEA:36407"/>
        <dbReference type="ChEBI" id="CHEBI:15377"/>
        <dbReference type="ChEBI" id="CHEBI:17544"/>
        <dbReference type="ChEBI" id="CHEBI:30616"/>
        <dbReference type="ChEBI" id="CHEBI:33019"/>
        <dbReference type="ChEBI" id="CHEBI:57926"/>
        <dbReference type="ChEBI" id="CHEBI:73682"/>
        <dbReference type="EC" id="2.7.7.87"/>
    </reaction>
</comment>
<evidence type="ECO:0000256" key="8">
    <source>
        <dbReference type="ARBA" id="ARBA00022695"/>
    </source>
</evidence>
<dbReference type="InterPro" id="IPR038385">
    <property type="entry name" value="Sua5/YwlC_C"/>
</dbReference>
<evidence type="ECO:0000256" key="7">
    <source>
        <dbReference type="ARBA" id="ARBA00022694"/>
    </source>
</evidence>
<keyword evidence="5 13" id="KW-0963">Cytoplasm</keyword>
<dbReference type="NCBIfam" id="TIGR00057">
    <property type="entry name" value="L-threonylcarbamoyladenylate synthase"/>
    <property type="match status" value="1"/>
</dbReference>
<evidence type="ECO:0000256" key="6">
    <source>
        <dbReference type="ARBA" id="ARBA00022679"/>
    </source>
</evidence>
<feature type="binding site" evidence="14">
    <location>
        <position position="61"/>
    </location>
    <ligand>
        <name>ATP</name>
        <dbReference type="ChEBI" id="CHEBI:30616"/>
    </ligand>
</feature>
<feature type="binding site" evidence="14">
    <location>
        <position position="66"/>
    </location>
    <ligand>
        <name>L-threonine</name>
        <dbReference type="ChEBI" id="CHEBI:57926"/>
    </ligand>
</feature>
<feature type="binding site" evidence="14">
    <location>
        <position position="119"/>
    </location>
    <ligand>
        <name>L-threonine</name>
        <dbReference type="ChEBI" id="CHEBI:57926"/>
    </ligand>
</feature>
<dbReference type="GO" id="GO:0000049">
    <property type="term" value="F:tRNA binding"/>
    <property type="evidence" value="ECO:0007669"/>
    <property type="project" value="TreeGrafter"/>
</dbReference>
<dbReference type="EMBL" id="FXBB01000010">
    <property type="protein sequence ID" value="SMG24246.1"/>
    <property type="molecule type" value="Genomic_DNA"/>
</dbReference>
<feature type="binding site" evidence="14">
    <location>
        <position position="193"/>
    </location>
    <ligand>
        <name>ATP</name>
        <dbReference type="ChEBI" id="CHEBI:30616"/>
    </ligand>
</feature>
<dbReference type="OrthoDB" id="9814580at2"/>
<dbReference type="GO" id="GO:0008033">
    <property type="term" value="P:tRNA processing"/>
    <property type="evidence" value="ECO:0007669"/>
    <property type="project" value="UniProtKB-KW"/>
</dbReference>
<dbReference type="STRING" id="561720.SAMN06275492_1109"/>
<dbReference type="RefSeq" id="WP_085544303.1">
    <property type="nucleotide sequence ID" value="NZ_FXBB01000010.1"/>
</dbReference>
<keyword evidence="10 13" id="KW-0067">ATP-binding</keyword>
<comment type="subcellular location">
    <subcellularLocation>
        <location evidence="1 13">Cytoplasm</location>
    </subcellularLocation>
</comment>